<dbReference type="HOGENOM" id="CLU_070585_0_0_11"/>
<dbReference type="PIRSF" id="PIRSF037834">
    <property type="entry name" value="PA_CoA_Oase3"/>
    <property type="match status" value="1"/>
</dbReference>
<dbReference type="InterPro" id="IPR007814">
    <property type="entry name" value="PaaA_PaaC"/>
</dbReference>
<dbReference type="InterPro" id="IPR012347">
    <property type="entry name" value="Ferritin-like"/>
</dbReference>
<dbReference type="Pfam" id="PF05138">
    <property type="entry name" value="PaaA_PaaC"/>
    <property type="match status" value="1"/>
</dbReference>
<name>A0A0B6TWP4_9CORY</name>
<dbReference type="InterPro" id="IPR011882">
    <property type="entry name" value="PaaC"/>
</dbReference>
<dbReference type="InterPro" id="IPR009078">
    <property type="entry name" value="Ferritin-like_SF"/>
</dbReference>
<dbReference type="AlphaFoldDB" id="A0A0B6TWP4"/>
<protein>
    <submittedName>
        <fullName evidence="1">Phenylacetic acid degradation protein</fullName>
    </submittedName>
</protein>
<dbReference type="EMBL" id="CP007790">
    <property type="protein sequence ID" value="AJK70005.1"/>
    <property type="molecule type" value="Genomic_DNA"/>
</dbReference>
<keyword evidence="2" id="KW-1185">Reference proteome</keyword>
<dbReference type="InterPro" id="IPR052703">
    <property type="entry name" value="Aromatic_CoA_ox/epox"/>
</dbReference>
<dbReference type="PANTHER" id="PTHR30458:SF0">
    <property type="entry name" value="1,2-PHENYLACETYL-COA EPOXIDASE, SUBUNIT C"/>
    <property type="match status" value="1"/>
</dbReference>
<sequence length="278" mass="31099">MSNFASVDSATRQTQGDSLTAEEILQSGAQATEDAATYATILGDDALMLGQRLSWWISRAPEMEEDIALGNIALDLIGHTRFLYSYAGTAWGKTEDDLAYFREEEEFRSARLMEQENGDFGQTIARQLLASYYMLGLYTALMDSTDETLAAIAAKAVKEVEYHVDHANQWTLRLGLGTEESKHRISEGLFYMWPYISELFEDLDIHTRLAEQGIAVLPSSLRAEFDERIAHVLTTAGLDIPDSPQAMSGQRTGRFSEQRGYILTELQVLARKHPGATW</sequence>
<dbReference type="Proteomes" id="UP000031928">
    <property type="component" value="Chromosome"/>
</dbReference>
<dbReference type="OrthoDB" id="9789947at2"/>
<evidence type="ECO:0000313" key="1">
    <source>
        <dbReference type="EMBL" id="AJK70005.1"/>
    </source>
</evidence>
<proteinExistence type="predicted"/>
<dbReference type="STRING" id="1224162.B840_12185"/>
<organism evidence="1 2">
    <name type="scientific">Corynebacterium marinum DSM 44953</name>
    <dbReference type="NCBI Taxonomy" id="1224162"/>
    <lineage>
        <taxon>Bacteria</taxon>
        <taxon>Bacillati</taxon>
        <taxon>Actinomycetota</taxon>
        <taxon>Actinomycetes</taxon>
        <taxon>Mycobacteriales</taxon>
        <taxon>Corynebacteriaceae</taxon>
        <taxon>Corynebacterium</taxon>
    </lineage>
</organism>
<reference evidence="1 2" key="1">
    <citation type="submission" date="2014-05" db="EMBL/GenBank/DDBJ databases">
        <title>Complete genome sequence of Corynebacterium marinum DSM 44953.</title>
        <authorList>
            <person name="Schaffert L."/>
            <person name="Albersmeier A."/>
            <person name="Kalinowski J."/>
            <person name="Ruckert C."/>
        </authorList>
    </citation>
    <scope>NUCLEOTIDE SEQUENCE [LARGE SCALE GENOMIC DNA]</scope>
    <source>
        <strain evidence="1 2">DSM 44953</strain>
    </source>
</reference>
<dbReference type="GO" id="GO:0010124">
    <property type="term" value="P:phenylacetate catabolic process"/>
    <property type="evidence" value="ECO:0007669"/>
    <property type="project" value="InterPro"/>
</dbReference>
<dbReference type="PANTHER" id="PTHR30458">
    <property type="entry name" value="PHENYLACETIC ACID DEGRADATION PROTEIN PAA"/>
    <property type="match status" value="1"/>
</dbReference>
<evidence type="ECO:0000313" key="2">
    <source>
        <dbReference type="Proteomes" id="UP000031928"/>
    </source>
</evidence>
<dbReference type="NCBIfam" id="TIGR02158">
    <property type="entry name" value="PA_CoA_Oxy3"/>
    <property type="match status" value="1"/>
</dbReference>
<gene>
    <name evidence="1" type="ORF">B840_12185</name>
</gene>
<dbReference type="SUPFAM" id="SSF47240">
    <property type="entry name" value="Ferritin-like"/>
    <property type="match status" value="1"/>
</dbReference>
<dbReference type="KEGG" id="cmq:B840_12185"/>
<accession>A0A0B6TWP4</accession>
<dbReference type="Gene3D" id="1.20.1260.10">
    <property type="match status" value="1"/>
</dbReference>
<dbReference type="GO" id="GO:0005829">
    <property type="term" value="C:cytosol"/>
    <property type="evidence" value="ECO:0007669"/>
    <property type="project" value="TreeGrafter"/>
</dbReference>
<dbReference type="RefSeq" id="WP_042622328.1">
    <property type="nucleotide sequence ID" value="NZ_CP007790.1"/>
</dbReference>